<protein>
    <submittedName>
        <fullName evidence="1">Type-2 restriction enzyme SalI</fullName>
        <ecNumber evidence="1">3.1.21.4</ecNumber>
    </submittedName>
</protein>
<dbReference type="GO" id="GO:0003677">
    <property type="term" value="F:DNA binding"/>
    <property type="evidence" value="ECO:0007669"/>
    <property type="project" value="InterPro"/>
</dbReference>
<gene>
    <name evidence="1" type="ORF">A19Y_9106</name>
</gene>
<evidence type="ECO:0000313" key="2">
    <source>
        <dbReference type="Proteomes" id="UP000027395"/>
    </source>
</evidence>
<dbReference type="HOGENOM" id="CLU_075564_0_0_3"/>
<accession>A0A073CCG9</accession>
<dbReference type="AlphaFoldDB" id="A0A073CCG9"/>
<geneLocation type="plasmid" evidence="1 2">
    <name>pPA115</name>
</geneLocation>
<reference evidence="1 2" key="1">
    <citation type="journal article" date="2014" name="Appl. Environ. Microbiol.">
        <title>Elucidation of insertion elements encoded on plasmids and in vitro construction of shuttle vectors from the toxic cyanobacterium Planktothrix.</title>
        <authorList>
            <person name="Christiansen G."/>
            <person name="Goesmann A."/>
            <person name="Kurmayer R."/>
        </authorList>
    </citation>
    <scope>NUCLEOTIDE SEQUENCE [LARGE SCALE GENOMIC DNA]</scope>
    <source>
        <strain evidence="1 2">NIVA-CYA 126/8</strain>
        <plasmid evidence="1">pPA115</plasmid>
    </source>
</reference>
<dbReference type="GO" id="GO:0009036">
    <property type="term" value="F:type II site-specific deoxyribonuclease activity"/>
    <property type="evidence" value="ECO:0007669"/>
    <property type="project" value="UniProtKB-EC"/>
</dbReference>
<name>A0A073CCG9_PLAA1</name>
<keyword evidence="1" id="KW-0378">Hydrolase</keyword>
<dbReference type="Proteomes" id="UP000027395">
    <property type="component" value="Plasmid pPA115"/>
</dbReference>
<dbReference type="GO" id="GO:0009307">
    <property type="term" value="P:DNA restriction-modification system"/>
    <property type="evidence" value="ECO:0007669"/>
    <property type="project" value="InterPro"/>
</dbReference>
<dbReference type="EMBL" id="CM002804">
    <property type="protein sequence ID" value="KEI65298.1"/>
    <property type="molecule type" value="Genomic_DNA"/>
</dbReference>
<organism evidence="1 2">
    <name type="scientific">Planktothrix agardhii (strain NIVA-CYA 126/8)</name>
    <dbReference type="NCBI Taxonomy" id="388467"/>
    <lineage>
        <taxon>Bacteria</taxon>
        <taxon>Bacillati</taxon>
        <taxon>Cyanobacteriota</taxon>
        <taxon>Cyanophyceae</taxon>
        <taxon>Oscillatoriophycideae</taxon>
        <taxon>Oscillatoriales</taxon>
        <taxon>Microcoleaceae</taxon>
        <taxon>Planktothrix</taxon>
    </lineage>
</organism>
<sequence>MSIKVGDDRVPVNADKPHLWKPDIAKSVDFYNHWFMKFAPQAYRDTRIATTEQVESALIWTANITNITPAILQQYPSVLPILRMATAPPIARDRLIGLAGVSSNLVKNMEEKERIPPRIDRGTLDTELAKIGKIIARLVDKDIFSWLDTGRQPTDTEVHRAAIIIADRLCGAISDPIIRNAQERRQLATIRQWLEQHGYSYIGGGTRLSFERMLPGTFSFRLNIPILLQGGTKQINIPIDIVIKPIQSSPSQLPLLIEAKSAGDYTNPNKRRKEEAVKMAQLRNNYGENVRFILFLCGYFDSGYLGYEAAEGIDWVWEHRIEDLALFGI</sequence>
<evidence type="ECO:0000313" key="1">
    <source>
        <dbReference type="EMBL" id="KEI65298.1"/>
    </source>
</evidence>
<keyword evidence="2" id="KW-1185">Reference proteome</keyword>
<proteinExistence type="predicted"/>
<dbReference type="InterPro" id="IPR019072">
    <property type="entry name" value="Restrct_endonuc_II_XamI"/>
</dbReference>
<dbReference type="EC" id="3.1.21.4" evidence="1"/>
<dbReference type="Pfam" id="PF09572">
    <property type="entry name" value="RE_XamI"/>
    <property type="match status" value="1"/>
</dbReference>
<dbReference type="PATRIC" id="fig|388467.6.peg.4728"/>
<keyword evidence="1" id="KW-0614">Plasmid</keyword>